<proteinExistence type="predicted"/>
<accession>A0A7W8B5E1</accession>
<keyword evidence="3" id="KW-1185">Reference proteome</keyword>
<protein>
    <submittedName>
        <fullName evidence="2">Uncharacterized protein</fullName>
    </submittedName>
</protein>
<comment type="caution">
    <text evidence="2">The sequence shown here is derived from an EMBL/GenBank/DDBJ whole genome shotgun (WGS) entry which is preliminary data.</text>
</comment>
<feature type="region of interest" description="Disordered" evidence="1">
    <location>
        <begin position="1"/>
        <end position="23"/>
    </location>
</feature>
<evidence type="ECO:0000256" key="1">
    <source>
        <dbReference type="SAM" id="MobiDB-lite"/>
    </source>
</evidence>
<evidence type="ECO:0000313" key="3">
    <source>
        <dbReference type="Proteomes" id="UP000549009"/>
    </source>
</evidence>
<name>A0A7W8B5E1_STRST</name>
<sequence>MPGIREPRGELVAQQPEQPEDHFRGACGVRGDLGGVQRGGLVEDAVEWVEAVAAGAGDDDVVEAAVLVGKVVVERDAVGNEVLRVRARVESPQRGGEAQAVGGGKFADAPVPDDGQGGLVVDEDRVGQAEGLGAQVVLLGPEQLVAGAARLVLGDHRLDPDVARLGHEHRRGRDDQMFGAAARLGDVVEVVEESGPGVDFEEELGPGADALGRALAVDDGDQFRPRLGASAGWRR</sequence>
<dbReference type="EMBL" id="JACHJD010000058">
    <property type="protein sequence ID" value="MBB5110031.1"/>
    <property type="molecule type" value="Genomic_DNA"/>
</dbReference>
<dbReference type="AlphaFoldDB" id="A0A7W8B5E1"/>
<gene>
    <name evidence="2" type="ORF">FHS40_009161</name>
</gene>
<organism evidence="2 3">
    <name type="scientific">Streptomyces spectabilis</name>
    <dbReference type="NCBI Taxonomy" id="68270"/>
    <lineage>
        <taxon>Bacteria</taxon>
        <taxon>Bacillati</taxon>
        <taxon>Actinomycetota</taxon>
        <taxon>Actinomycetes</taxon>
        <taxon>Kitasatosporales</taxon>
        <taxon>Streptomycetaceae</taxon>
        <taxon>Streptomyces</taxon>
    </lineage>
</organism>
<dbReference type="Proteomes" id="UP000549009">
    <property type="component" value="Unassembled WGS sequence"/>
</dbReference>
<reference evidence="2 3" key="1">
    <citation type="submission" date="2020-08" db="EMBL/GenBank/DDBJ databases">
        <title>Genomic Encyclopedia of Type Strains, Phase III (KMG-III): the genomes of soil and plant-associated and newly described type strains.</title>
        <authorList>
            <person name="Whitman W."/>
        </authorList>
    </citation>
    <scope>NUCLEOTIDE SEQUENCE [LARGE SCALE GENOMIC DNA]</scope>
    <source>
        <strain evidence="2 3">CECT 3146</strain>
    </source>
</reference>
<evidence type="ECO:0000313" key="2">
    <source>
        <dbReference type="EMBL" id="MBB5110031.1"/>
    </source>
</evidence>